<dbReference type="PANTHER" id="PTHR45711">
    <property type="entry name" value="CHLORIDE CHANNEL PROTEIN"/>
    <property type="match status" value="1"/>
</dbReference>
<evidence type="ECO:0000256" key="8">
    <source>
        <dbReference type="SAM" id="Phobius"/>
    </source>
</evidence>
<dbReference type="Proteomes" id="UP001165289">
    <property type="component" value="Unassembled WGS sequence"/>
</dbReference>
<feature type="transmembrane region" description="Helical" evidence="8">
    <location>
        <begin position="392"/>
        <end position="409"/>
    </location>
</feature>
<dbReference type="SUPFAM" id="SSF81340">
    <property type="entry name" value="Clc chloride channel"/>
    <property type="match status" value="1"/>
</dbReference>
<keyword evidence="5" id="KW-0406">Ion transport</keyword>
<feature type="transmembrane region" description="Helical" evidence="8">
    <location>
        <begin position="356"/>
        <end position="380"/>
    </location>
</feature>
<dbReference type="InterPro" id="IPR001807">
    <property type="entry name" value="ClC"/>
</dbReference>
<evidence type="ECO:0000313" key="10">
    <source>
        <dbReference type="EMBL" id="KAI6651719.1"/>
    </source>
</evidence>
<comment type="caution">
    <text evidence="10">The sequence shown here is derived from an EMBL/GenBank/DDBJ whole genome shotgun (WGS) entry which is preliminary data.</text>
</comment>
<evidence type="ECO:0000313" key="11">
    <source>
        <dbReference type="Proteomes" id="UP001165289"/>
    </source>
</evidence>
<evidence type="ECO:0000256" key="6">
    <source>
        <dbReference type="ARBA" id="ARBA00023136"/>
    </source>
</evidence>
<organism evidence="10 11">
    <name type="scientific">Oopsacas minuta</name>
    <dbReference type="NCBI Taxonomy" id="111878"/>
    <lineage>
        <taxon>Eukaryota</taxon>
        <taxon>Metazoa</taxon>
        <taxon>Porifera</taxon>
        <taxon>Hexactinellida</taxon>
        <taxon>Hexasterophora</taxon>
        <taxon>Lyssacinosida</taxon>
        <taxon>Leucopsacidae</taxon>
        <taxon>Oopsacas</taxon>
    </lineage>
</organism>
<dbReference type="PRINTS" id="PR00762">
    <property type="entry name" value="CLCHANNEL"/>
</dbReference>
<feature type="transmembrane region" description="Helical" evidence="8">
    <location>
        <begin position="250"/>
        <end position="267"/>
    </location>
</feature>
<keyword evidence="2" id="KW-0813">Transport</keyword>
<evidence type="ECO:0000256" key="7">
    <source>
        <dbReference type="ARBA" id="ARBA00023214"/>
    </source>
</evidence>
<dbReference type="GO" id="GO:0005247">
    <property type="term" value="F:voltage-gated chloride channel activity"/>
    <property type="evidence" value="ECO:0007669"/>
    <property type="project" value="TreeGrafter"/>
</dbReference>
<feature type="transmembrane region" description="Helical" evidence="8">
    <location>
        <begin position="91"/>
        <end position="118"/>
    </location>
</feature>
<dbReference type="GO" id="GO:0005794">
    <property type="term" value="C:Golgi apparatus"/>
    <property type="evidence" value="ECO:0007669"/>
    <property type="project" value="TreeGrafter"/>
</dbReference>
<evidence type="ECO:0000256" key="3">
    <source>
        <dbReference type="ARBA" id="ARBA00022692"/>
    </source>
</evidence>
<dbReference type="AlphaFoldDB" id="A0AAV7JS68"/>
<comment type="subcellular location">
    <subcellularLocation>
        <location evidence="1">Endosome membrane</location>
        <topology evidence="1">Multi-pass membrane protein</topology>
    </subcellularLocation>
</comment>
<keyword evidence="3 8" id="KW-0812">Transmembrane</keyword>
<dbReference type="SUPFAM" id="SSF54631">
    <property type="entry name" value="CBS-domain pair"/>
    <property type="match status" value="1"/>
</dbReference>
<protein>
    <submittedName>
        <fullName evidence="10">H(+)/Cl(-) exchange transporter isoform X2</fullName>
    </submittedName>
</protein>
<dbReference type="InterPro" id="IPR000644">
    <property type="entry name" value="CBS_dom"/>
</dbReference>
<dbReference type="CDD" id="cd03684">
    <property type="entry name" value="ClC_3_like"/>
    <property type="match status" value="1"/>
</dbReference>
<dbReference type="GO" id="GO:0005886">
    <property type="term" value="C:plasma membrane"/>
    <property type="evidence" value="ECO:0007669"/>
    <property type="project" value="TreeGrafter"/>
</dbReference>
<name>A0AAV7JS68_9METZ</name>
<sequence>MNTRDRAQHPEGNNWNSQYDYLDSLISGSHTSRHDADGLYYKASLPNMVTYPDFKTFDWNKDEIRDNAENHYDKIGRSGFVSGLLEFLESWWGWILVILMGVCVGIISVFIHCGISWFSSFREGVCRYDLYKNKHDCCWVSEVYSVDSDCEEFLTWREVFGLYSDGYVVGAYNYIFNYLGYITLSAAFATLAATYVKVIAPYAYGSGIPEIKTILSGYVIKGFLGKATLLVKSMGVILCVGAGMSVGMEGPIVHIACCVGNIFASFSRRFRNNEARKRVMLSASVAAGVAVAFIAPIGGVLFSFEELSYYFPVKTLWKALAAAMAGVFTVRYISPTDTHHCSFFLNFDTDWNMFELIPFSMLGVLGAFYGVFFIKCNLFWTRYKATYHFAKYPILETFVLAFITSLLAFPNPFTKAEATQVIKQLTSKCNVGDSGYLCAYNWSSSADSSDPYHDAVASDEVYFGILLLSLAILFKLTTTILTFGSKIPTGLFIPTMYIGACTGRIVGILTEQTIISLQGNGFGEFICPRNNGYQCVTPGLYGIVGSAAFLSGVNRMTVTLAIIMIELTGGLKYIIPILTAVMIAKWLGDCLCTSSIYEEYIQLKKYPFLSDKEEYSANYRVGEVLDIRGGYRGLVWISATESTVICIQELIERYNYWGYPVVLTHDSRLLLGYVTKLDLKQALYEAWANSREIRVDTLVHFVEVRPEQQQFRHILDFSKIVDRAQFQVTRSTPMHNVVKMFQKIGLRQVLVSECGKVEGILSKKDIVEHVLQTSRQYEEDHSCSCWNLSERFSYN</sequence>
<dbReference type="Gene3D" id="3.90.1280.20">
    <property type="match status" value="1"/>
</dbReference>
<dbReference type="Pfam" id="PF00571">
    <property type="entry name" value="CBS"/>
    <property type="match status" value="1"/>
</dbReference>
<dbReference type="Gene3D" id="3.10.580.20">
    <property type="match status" value="1"/>
</dbReference>
<gene>
    <name evidence="10" type="ORF">LOD99_4967</name>
</gene>
<evidence type="ECO:0000256" key="5">
    <source>
        <dbReference type="ARBA" id="ARBA00023065"/>
    </source>
</evidence>
<keyword evidence="4 8" id="KW-1133">Transmembrane helix</keyword>
<dbReference type="InterPro" id="IPR014743">
    <property type="entry name" value="Cl-channel_core"/>
</dbReference>
<feature type="domain" description="CBS" evidence="9">
    <location>
        <begin position="728"/>
        <end position="770"/>
    </location>
</feature>
<dbReference type="GO" id="GO:0010008">
    <property type="term" value="C:endosome membrane"/>
    <property type="evidence" value="ECO:0007669"/>
    <property type="project" value="UniProtKB-SubCell"/>
</dbReference>
<accession>A0AAV7JS68</accession>
<evidence type="ECO:0000256" key="4">
    <source>
        <dbReference type="ARBA" id="ARBA00022989"/>
    </source>
</evidence>
<dbReference type="EMBL" id="JAKMXF010000302">
    <property type="protein sequence ID" value="KAI6651719.1"/>
    <property type="molecule type" value="Genomic_DNA"/>
</dbReference>
<dbReference type="Gene3D" id="1.10.3080.10">
    <property type="entry name" value="Clc chloride channel"/>
    <property type="match status" value="1"/>
</dbReference>
<keyword evidence="11" id="KW-1185">Reference proteome</keyword>
<dbReference type="CDD" id="cd04591">
    <property type="entry name" value="CBS_pair_voltage-gated_CLC_euk_bac"/>
    <property type="match status" value="1"/>
</dbReference>
<evidence type="ECO:0000256" key="2">
    <source>
        <dbReference type="ARBA" id="ARBA00022448"/>
    </source>
</evidence>
<evidence type="ECO:0000259" key="9">
    <source>
        <dbReference type="Pfam" id="PF00571"/>
    </source>
</evidence>
<keyword evidence="6 8" id="KW-0472">Membrane</keyword>
<dbReference type="GO" id="GO:0005769">
    <property type="term" value="C:early endosome"/>
    <property type="evidence" value="ECO:0007669"/>
    <property type="project" value="TreeGrafter"/>
</dbReference>
<dbReference type="Pfam" id="PF00654">
    <property type="entry name" value="Voltage_CLC"/>
    <property type="match status" value="1"/>
</dbReference>
<evidence type="ECO:0000256" key="1">
    <source>
        <dbReference type="ARBA" id="ARBA00004337"/>
    </source>
</evidence>
<proteinExistence type="predicted"/>
<dbReference type="PANTHER" id="PTHR45711:SF6">
    <property type="entry name" value="CHLORIDE CHANNEL PROTEIN"/>
    <property type="match status" value="1"/>
</dbReference>
<feature type="transmembrane region" description="Helical" evidence="8">
    <location>
        <begin position="461"/>
        <end position="483"/>
    </location>
</feature>
<feature type="transmembrane region" description="Helical" evidence="8">
    <location>
        <begin position="279"/>
        <end position="304"/>
    </location>
</feature>
<dbReference type="InterPro" id="IPR046342">
    <property type="entry name" value="CBS_dom_sf"/>
</dbReference>
<keyword evidence="7" id="KW-0868">Chloride</keyword>
<reference evidence="10 11" key="1">
    <citation type="journal article" date="2023" name="BMC Biol.">
        <title>The compact genome of the sponge Oopsacas minuta (Hexactinellida) is lacking key metazoan core genes.</title>
        <authorList>
            <person name="Santini S."/>
            <person name="Schenkelaars Q."/>
            <person name="Jourda C."/>
            <person name="Duchesne M."/>
            <person name="Belahbib H."/>
            <person name="Rocher C."/>
            <person name="Selva M."/>
            <person name="Riesgo A."/>
            <person name="Vervoort M."/>
            <person name="Leys S.P."/>
            <person name="Kodjabachian L."/>
            <person name="Le Bivic A."/>
            <person name="Borchiellini C."/>
            <person name="Claverie J.M."/>
            <person name="Renard E."/>
        </authorList>
    </citation>
    <scope>NUCLEOTIDE SEQUENCE [LARGE SCALE GENOMIC DNA]</scope>
    <source>
        <strain evidence="10">SPO-2</strain>
    </source>
</reference>